<keyword evidence="1" id="KW-0436">Ligase</keyword>
<dbReference type="EC" id="6.3.5.-" evidence="1"/>
<evidence type="ECO:0000256" key="1">
    <source>
        <dbReference type="HAMAP-Rule" id="MF_00122"/>
    </source>
</evidence>
<proteinExistence type="inferred from homology"/>
<dbReference type="Proteomes" id="UP001171620">
    <property type="component" value="Unassembled WGS sequence"/>
</dbReference>
<dbReference type="RefSeq" id="WP_261505691.1">
    <property type="nucleotide sequence ID" value="NZ_JAUJRV010000055.1"/>
</dbReference>
<keyword evidence="1" id="KW-0067">ATP-binding</keyword>
<comment type="subunit">
    <text evidence="1">Heterotrimer of A, B and C subunits.</text>
</comment>
<accession>A0AAW7TE29</accession>
<dbReference type="HAMAP" id="MF_00122">
    <property type="entry name" value="GatC"/>
    <property type="match status" value="1"/>
</dbReference>
<protein>
    <recommendedName>
        <fullName evidence="1">Aspartyl/glutamyl-tRNA(Asn/Gln) amidotransferase subunit C</fullName>
        <shortName evidence="1">Asp/Glu-ADT subunit C</shortName>
        <ecNumber evidence="1">6.3.5.-</ecNumber>
    </recommendedName>
</protein>
<dbReference type="PANTHER" id="PTHR15004">
    <property type="entry name" value="GLUTAMYL-TRNA(GLN) AMIDOTRANSFERASE SUBUNIT C, MITOCHONDRIAL"/>
    <property type="match status" value="1"/>
</dbReference>
<dbReference type="Gene3D" id="1.10.20.60">
    <property type="entry name" value="Glu-tRNAGln amidotransferase C subunit, N-terminal domain"/>
    <property type="match status" value="1"/>
</dbReference>
<dbReference type="InterPro" id="IPR003837">
    <property type="entry name" value="GatC"/>
</dbReference>
<dbReference type="GO" id="GO:0006450">
    <property type="term" value="P:regulation of translational fidelity"/>
    <property type="evidence" value="ECO:0007669"/>
    <property type="project" value="InterPro"/>
</dbReference>
<evidence type="ECO:0000313" key="3">
    <source>
        <dbReference type="Proteomes" id="UP001171620"/>
    </source>
</evidence>
<dbReference type="GO" id="GO:0070681">
    <property type="term" value="P:glutaminyl-tRNAGln biosynthesis via transamidation"/>
    <property type="evidence" value="ECO:0007669"/>
    <property type="project" value="TreeGrafter"/>
</dbReference>
<dbReference type="AlphaFoldDB" id="A0AAW7TE29"/>
<dbReference type="NCBIfam" id="TIGR00135">
    <property type="entry name" value="gatC"/>
    <property type="match status" value="1"/>
</dbReference>
<keyword evidence="1" id="KW-0648">Protein biosynthesis</keyword>
<reference evidence="2" key="1">
    <citation type="submission" date="2023-07" db="EMBL/GenBank/DDBJ databases">
        <title>A collection of bacterial strains from the Burkholderia cepacia Research Laboratory and Repository.</title>
        <authorList>
            <person name="Lipuma J."/>
            <person name="Spilker T."/>
            <person name="Caverly L."/>
        </authorList>
    </citation>
    <scope>NUCLEOTIDE SEQUENCE</scope>
    <source>
        <strain evidence="2">AU44268</strain>
    </source>
</reference>
<comment type="caution">
    <text evidence="2">The sequence shown here is derived from an EMBL/GenBank/DDBJ whole genome shotgun (WGS) entry which is preliminary data.</text>
</comment>
<comment type="catalytic activity">
    <reaction evidence="1">
        <text>L-aspartyl-tRNA(Asn) + L-glutamine + ATP + H2O = L-asparaginyl-tRNA(Asn) + L-glutamate + ADP + phosphate + 2 H(+)</text>
        <dbReference type="Rhea" id="RHEA:14513"/>
        <dbReference type="Rhea" id="RHEA-COMP:9674"/>
        <dbReference type="Rhea" id="RHEA-COMP:9677"/>
        <dbReference type="ChEBI" id="CHEBI:15377"/>
        <dbReference type="ChEBI" id="CHEBI:15378"/>
        <dbReference type="ChEBI" id="CHEBI:29985"/>
        <dbReference type="ChEBI" id="CHEBI:30616"/>
        <dbReference type="ChEBI" id="CHEBI:43474"/>
        <dbReference type="ChEBI" id="CHEBI:58359"/>
        <dbReference type="ChEBI" id="CHEBI:78515"/>
        <dbReference type="ChEBI" id="CHEBI:78516"/>
        <dbReference type="ChEBI" id="CHEBI:456216"/>
    </reaction>
</comment>
<keyword evidence="1" id="KW-0547">Nucleotide-binding</keyword>
<dbReference type="EMBL" id="JAUJRV010000055">
    <property type="protein sequence ID" value="MDN7799755.1"/>
    <property type="molecule type" value="Genomic_DNA"/>
</dbReference>
<dbReference type="PANTHER" id="PTHR15004:SF0">
    <property type="entry name" value="GLUTAMYL-TRNA(GLN) AMIDOTRANSFERASE SUBUNIT C, MITOCHONDRIAL"/>
    <property type="match status" value="1"/>
</dbReference>
<organism evidence="2 3">
    <name type="scientific">Burkholderia vietnamiensis</name>
    <dbReference type="NCBI Taxonomy" id="60552"/>
    <lineage>
        <taxon>Bacteria</taxon>
        <taxon>Pseudomonadati</taxon>
        <taxon>Pseudomonadota</taxon>
        <taxon>Betaproteobacteria</taxon>
        <taxon>Burkholderiales</taxon>
        <taxon>Burkholderiaceae</taxon>
        <taxon>Burkholderia</taxon>
        <taxon>Burkholderia cepacia complex</taxon>
    </lineage>
</organism>
<dbReference type="InterPro" id="IPR036113">
    <property type="entry name" value="Asp/Glu-ADT_sf_sub_c"/>
</dbReference>
<dbReference type="GO" id="GO:0006412">
    <property type="term" value="P:translation"/>
    <property type="evidence" value="ECO:0007669"/>
    <property type="project" value="UniProtKB-UniRule"/>
</dbReference>
<comment type="function">
    <text evidence="1">Allows the formation of correctly charged Asn-tRNA(Asn) or Gln-tRNA(Gln) through the transamidation of misacylated Asp-tRNA(Asn) or Glu-tRNA(Gln) in organisms which lack either or both of asparaginyl-tRNA or glutaminyl-tRNA synthetases. The reaction takes place in the presence of glutamine and ATP through an activated phospho-Asp-tRNA(Asn) or phospho-Glu-tRNA(Gln).</text>
</comment>
<evidence type="ECO:0000313" key="2">
    <source>
        <dbReference type="EMBL" id="MDN7799755.1"/>
    </source>
</evidence>
<gene>
    <name evidence="1 2" type="primary">gatC</name>
    <name evidence="2" type="ORF">QZM33_33030</name>
</gene>
<dbReference type="Pfam" id="PF02686">
    <property type="entry name" value="GatC"/>
    <property type="match status" value="1"/>
</dbReference>
<comment type="catalytic activity">
    <reaction evidence="1">
        <text>L-glutamyl-tRNA(Gln) + L-glutamine + ATP + H2O = L-glutaminyl-tRNA(Gln) + L-glutamate + ADP + phosphate + H(+)</text>
        <dbReference type="Rhea" id="RHEA:17521"/>
        <dbReference type="Rhea" id="RHEA-COMP:9681"/>
        <dbReference type="Rhea" id="RHEA-COMP:9684"/>
        <dbReference type="ChEBI" id="CHEBI:15377"/>
        <dbReference type="ChEBI" id="CHEBI:15378"/>
        <dbReference type="ChEBI" id="CHEBI:29985"/>
        <dbReference type="ChEBI" id="CHEBI:30616"/>
        <dbReference type="ChEBI" id="CHEBI:43474"/>
        <dbReference type="ChEBI" id="CHEBI:58359"/>
        <dbReference type="ChEBI" id="CHEBI:78520"/>
        <dbReference type="ChEBI" id="CHEBI:78521"/>
        <dbReference type="ChEBI" id="CHEBI:456216"/>
    </reaction>
</comment>
<sequence>MAITPEDIRHIAELAQLELTDAEAAQALAQLDGFFVLVEQMHAVDTSGVSPLQHPVEQIQELSLRLRDDAVTEVVNRTEFQRDAPYVKDGLYVVPHPIE</sequence>
<comment type="similarity">
    <text evidence="1">Belongs to the GatC family.</text>
</comment>
<dbReference type="SUPFAM" id="SSF141000">
    <property type="entry name" value="Glu-tRNAGln amidotransferase C subunit"/>
    <property type="match status" value="1"/>
</dbReference>
<name>A0AAW7TE29_BURVI</name>
<dbReference type="GO" id="GO:0005524">
    <property type="term" value="F:ATP binding"/>
    <property type="evidence" value="ECO:0007669"/>
    <property type="project" value="UniProtKB-KW"/>
</dbReference>
<dbReference type="GO" id="GO:0050567">
    <property type="term" value="F:glutaminyl-tRNA synthase (glutamine-hydrolyzing) activity"/>
    <property type="evidence" value="ECO:0007669"/>
    <property type="project" value="UniProtKB-UniRule"/>
</dbReference>